<dbReference type="InterPro" id="IPR015500">
    <property type="entry name" value="Peptidase_S8_subtilisin-rel"/>
</dbReference>
<evidence type="ECO:0000256" key="15">
    <source>
        <dbReference type="ARBA" id="ARBA00022989"/>
    </source>
</evidence>
<evidence type="ECO:0000313" key="35">
    <source>
        <dbReference type="RefSeq" id="XP_034109890.1"/>
    </source>
</evidence>
<protein>
    <recommendedName>
        <fullName evidence="25">Membrane-bound transcription factor site-1 protease</fullName>
        <ecNumber evidence="24">3.4.21.112</ecNumber>
    </recommendedName>
    <alternativeName>
        <fullName evidence="26">Endopeptidase S1P</fullName>
    </alternativeName>
</protein>
<keyword evidence="7 27" id="KW-0645">Protease</keyword>
<dbReference type="PROSITE" id="PS00138">
    <property type="entry name" value="SUBTILASE_SER"/>
    <property type="match status" value="1"/>
</dbReference>
<dbReference type="InterPro" id="IPR022398">
    <property type="entry name" value="Peptidase_S8_His-AS"/>
</dbReference>
<dbReference type="PANTHER" id="PTHR43806">
    <property type="entry name" value="PEPTIDASE S8"/>
    <property type="match status" value="1"/>
</dbReference>
<evidence type="ECO:0000256" key="1">
    <source>
        <dbReference type="ARBA" id="ARBA00001913"/>
    </source>
</evidence>
<feature type="domain" description="MBTPS1 fourth" evidence="32">
    <location>
        <begin position="852"/>
        <end position="896"/>
    </location>
</feature>
<comment type="subcellular location">
    <subcellularLocation>
        <location evidence="2">Endoplasmic reticulum membrane</location>
        <topology evidence="2">Single-pass type I membrane protein</topology>
    </subcellularLocation>
    <subcellularLocation>
        <location evidence="3">Golgi apparatus membrane</location>
        <topology evidence="3">Single-pass membrane protein</topology>
    </subcellularLocation>
</comment>
<dbReference type="GO" id="GO:0005789">
    <property type="term" value="C:endoplasmic reticulum membrane"/>
    <property type="evidence" value="ECO:0007669"/>
    <property type="project" value="UniProtKB-SubCell"/>
</dbReference>
<evidence type="ECO:0000256" key="9">
    <source>
        <dbReference type="ARBA" id="ARBA00022729"/>
    </source>
</evidence>
<proteinExistence type="inferred from homology"/>
<dbReference type="Pfam" id="PF23094">
    <property type="entry name" value="MBTPS1_3rd"/>
    <property type="match status" value="1"/>
</dbReference>
<feature type="domain" description="Peptidase S8/S53" evidence="30">
    <location>
        <begin position="176"/>
        <end position="432"/>
    </location>
</feature>
<evidence type="ECO:0000256" key="29">
    <source>
        <dbReference type="SAM" id="SignalP"/>
    </source>
</evidence>
<gene>
    <name evidence="35" type="primary">LOC117571701</name>
</gene>
<dbReference type="GO" id="GO:0006508">
    <property type="term" value="P:proteolysis"/>
    <property type="evidence" value="ECO:0007669"/>
    <property type="project" value="UniProtKB-KW"/>
</dbReference>
<evidence type="ECO:0000256" key="17">
    <source>
        <dbReference type="ARBA" id="ARBA00023098"/>
    </source>
</evidence>
<evidence type="ECO:0000256" key="13">
    <source>
        <dbReference type="ARBA" id="ARBA00022825"/>
    </source>
</evidence>
<dbReference type="InterPro" id="IPR057060">
    <property type="entry name" value="MBTPS1_3rd"/>
</dbReference>
<sequence length="1030" mass="115736">MSALELHFWLATIFALCLTECAVEPTKPLTSEGLDFVVNTVPNEFIVKFHSKYYTKIRESFVEKRLNKQNVKWSILPRNNIASHYPSDFDILYIASANQTSIEVILEAIKQHPAIKSVVPQRSVQRFLASTTNATFTCNTRQLLGVTRKKHLKLVNPHHVSGSLHADVLWKLGITGKGVKVAIFDTGLTQNHPHFRNVKERSNWTNEKSLDDGVSHGTFVAGVIASSKECLGLAPDAELHIYKVFTNSQVSYTSWFLDAFNYAIYKKVNIINLSIGGPDFMDLPFVEKVLELSANNIIMISAAGNDGPIYGTLNNPGDQSDVIGVGSINFEDKIARFSSRGMTTWELPLGYGRAGLDIVTYGSQVEGSDVHAGCRRLSGTSVSSPVVAGVAALLRSGASHKVNLVNPSSLKQVLVEGAEKLPNYNIFEQGQGKLNLLKSMQLLLSYKPKISLIPSSLDFTTNYMWPYSSQPLFYGSVASIVNVTILNGISVTGKVLGQPKWIPDPEHYGQYLNISSSYSTLMWPWTGWMAVYIAVNKDGENYAGTAKGYLIVLIESYPFGSNQTHESEVRLPLTIKIMPTPPRHKRILWDQYHSLRYPPGYIPRDNLKIKADLLDWRADHIHTNFRDAYIHLRNAGYYIDVLREPYTCFNPLDYGVLLIIDPEEEFFNEEITKLGQYVYKDGLSVIVFADWYNTTVMRNIKFFDENSRQWWIPDTGGANIPALNDLLGQFGISFGDFVGEGYFKLGDHAMYYASGTTLTTFPNNPDDVVIGTNLNDQGASVMANGKTSNTESKQFVPIMGLFQTTLESRQTIKLSNLFPDSPNAADDVELFDNSVDRAVLKNRILLHDKSEKHSEGRIAVYGDSNCLDSSYMEKACFWLLTTILDFAMNSHKSVLLNNLNRISEFKNLNKELPIRLASSNLKLFSKVITNRKNPILHCEKIEWIGKTTFNDSKRIEPEVEFDTEESLNNYVIDNLNTEIAKLALYDYKQSANQNDFNINISVLFMITLSLTVIILFVIFLRCKIVLFSCK</sequence>
<dbReference type="PROSITE" id="PS00137">
    <property type="entry name" value="SUBTILASE_HIS"/>
    <property type="match status" value="1"/>
</dbReference>
<dbReference type="Pfam" id="PF23090">
    <property type="entry name" value="MBTPS1_4th"/>
    <property type="match status" value="2"/>
</dbReference>
<dbReference type="AlphaFoldDB" id="A0A6P8XEJ1"/>
<feature type="active site" description="Charge relay system" evidence="27">
    <location>
        <position position="381"/>
    </location>
</feature>
<dbReference type="PANTHER" id="PTHR43806:SF7">
    <property type="entry name" value="MEMBRANE-BOUND TRANSCRIPTION FACTOR SITE-1 PROTEASE"/>
    <property type="match status" value="1"/>
</dbReference>
<evidence type="ECO:0000256" key="12">
    <source>
        <dbReference type="ARBA" id="ARBA00022824"/>
    </source>
</evidence>
<feature type="signal peptide" evidence="29">
    <location>
        <begin position="1"/>
        <end position="19"/>
    </location>
</feature>
<dbReference type="GeneID" id="117571701"/>
<dbReference type="InterPro" id="IPR036852">
    <property type="entry name" value="Peptidase_S8/S53_dom_sf"/>
</dbReference>
<keyword evidence="15 28" id="KW-1133">Transmembrane helix</keyword>
<evidence type="ECO:0000256" key="18">
    <source>
        <dbReference type="ARBA" id="ARBA00023136"/>
    </source>
</evidence>
<keyword evidence="21" id="KW-0325">Glycoprotein</keyword>
<accession>A0A6P8XEJ1</accession>
<dbReference type="PRINTS" id="PR00723">
    <property type="entry name" value="SUBTILISIN"/>
</dbReference>
<keyword evidence="11" id="KW-0068">Autocatalytic cleavage</keyword>
<dbReference type="InterPro" id="IPR000209">
    <property type="entry name" value="Peptidase_S8/S53_dom"/>
</dbReference>
<dbReference type="GO" id="GO:0008203">
    <property type="term" value="P:cholesterol metabolic process"/>
    <property type="evidence" value="ECO:0007669"/>
    <property type="project" value="UniProtKB-KW"/>
</dbReference>
<keyword evidence="9 29" id="KW-0732">Signal</keyword>
<dbReference type="GO" id="GO:0004252">
    <property type="term" value="F:serine-type endopeptidase activity"/>
    <property type="evidence" value="ECO:0007669"/>
    <property type="project" value="UniProtKB-UniRule"/>
</dbReference>
<evidence type="ECO:0000256" key="6">
    <source>
        <dbReference type="ARBA" id="ARBA00022553"/>
    </source>
</evidence>
<keyword evidence="19" id="KW-0865">Zymogen</keyword>
<dbReference type="Gene3D" id="3.40.50.200">
    <property type="entry name" value="Peptidase S8/S53 domain"/>
    <property type="match status" value="1"/>
</dbReference>
<evidence type="ECO:0000256" key="25">
    <source>
        <dbReference type="ARBA" id="ARBA00067283"/>
    </source>
</evidence>
<evidence type="ECO:0000259" key="33">
    <source>
        <dbReference type="Pfam" id="PF23094"/>
    </source>
</evidence>
<evidence type="ECO:0000256" key="16">
    <source>
        <dbReference type="ARBA" id="ARBA00023034"/>
    </source>
</evidence>
<keyword evidence="12" id="KW-0256">Endoplasmic reticulum</keyword>
<evidence type="ECO:0000259" key="30">
    <source>
        <dbReference type="Pfam" id="PF00082"/>
    </source>
</evidence>
<evidence type="ECO:0000256" key="8">
    <source>
        <dbReference type="ARBA" id="ARBA00022692"/>
    </source>
</evidence>
<keyword evidence="10 27" id="KW-0378">Hydrolase</keyword>
<keyword evidence="8 28" id="KW-0812">Transmembrane</keyword>
<evidence type="ECO:0000259" key="31">
    <source>
        <dbReference type="Pfam" id="PF23001"/>
    </source>
</evidence>
<dbReference type="CTD" id="40399"/>
<evidence type="ECO:0000256" key="22">
    <source>
        <dbReference type="ARBA" id="ARBA00023221"/>
    </source>
</evidence>
<evidence type="ECO:0000256" key="7">
    <source>
        <dbReference type="ARBA" id="ARBA00022670"/>
    </source>
</evidence>
<keyword evidence="6" id="KW-0597">Phosphoprotein</keyword>
<keyword evidence="22" id="KW-0753">Steroid metabolism</keyword>
<evidence type="ECO:0000256" key="26">
    <source>
        <dbReference type="ARBA" id="ARBA00081324"/>
    </source>
</evidence>
<dbReference type="PROSITE" id="PS51892">
    <property type="entry name" value="SUBTILASE"/>
    <property type="match status" value="1"/>
</dbReference>
<evidence type="ECO:0000256" key="2">
    <source>
        <dbReference type="ARBA" id="ARBA00004115"/>
    </source>
</evidence>
<evidence type="ECO:0000256" key="20">
    <source>
        <dbReference type="ARBA" id="ARBA00023166"/>
    </source>
</evidence>
<evidence type="ECO:0000256" key="28">
    <source>
        <dbReference type="SAM" id="Phobius"/>
    </source>
</evidence>
<dbReference type="Pfam" id="PF00082">
    <property type="entry name" value="Peptidase_S8"/>
    <property type="match status" value="1"/>
</dbReference>
<evidence type="ECO:0000256" key="19">
    <source>
        <dbReference type="ARBA" id="ARBA00023145"/>
    </source>
</evidence>
<evidence type="ECO:0000256" key="5">
    <source>
        <dbReference type="ARBA" id="ARBA00022548"/>
    </source>
</evidence>
<feature type="active site" description="Charge relay system" evidence="27">
    <location>
        <position position="185"/>
    </location>
</feature>
<keyword evidence="16" id="KW-0333">Golgi apparatus</keyword>
<name>A0A6P8XEJ1_DROAB</name>
<comment type="cofactor">
    <cofactor evidence="1">
        <name>Ca(2+)</name>
        <dbReference type="ChEBI" id="CHEBI:29108"/>
    </cofactor>
</comment>
<dbReference type="OrthoDB" id="1740355at2759"/>
<evidence type="ECO:0000256" key="23">
    <source>
        <dbReference type="ARBA" id="ARBA00050826"/>
    </source>
</evidence>
<organism evidence="34 35">
    <name type="scientific">Drosophila albomicans</name>
    <name type="common">Fruit fly</name>
    <dbReference type="NCBI Taxonomy" id="7291"/>
    <lineage>
        <taxon>Eukaryota</taxon>
        <taxon>Metazoa</taxon>
        <taxon>Ecdysozoa</taxon>
        <taxon>Arthropoda</taxon>
        <taxon>Hexapoda</taxon>
        <taxon>Insecta</taxon>
        <taxon>Pterygota</taxon>
        <taxon>Neoptera</taxon>
        <taxon>Endopterygota</taxon>
        <taxon>Diptera</taxon>
        <taxon>Brachycera</taxon>
        <taxon>Muscomorpha</taxon>
        <taxon>Ephydroidea</taxon>
        <taxon>Drosophilidae</taxon>
        <taxon>Drosophila</taxon>
    </lineage>
</organism>
<keyword evidence="14" id="KW-0106">Calcium</keyword>
<evidence type="ECO:0000256" key="24">
    <source>
        <dbReference type="ARBA" id="ARBA00066596"/>
    </source>
</evidence>
<evidence type="ECO:0000256" key="3">
    <source>
        <dbReference type="ARBA" id="ARBA00004194"/>
    </source>
</evidence>
<feature type="transmembrane region" description="Helical" evidence="28">
    <location>
        <begin position="998"/>
        <end position="1020"/>
    </location>
</feature>
<evidence type="ECO:0000256" key="4">
    <source>
        <dbReference type="ARBA" id="ARBA00011073"/>
    </source>
</evidence>
<keyword evidence="5" id="KW-0153">Cholesterol metabolism</keyword>
<comment type="similarity">
    <text evidence="4 27">Belongs to the peptidase S8 family.</text>
</comment>
<feature type="domain" description="MBTPS1 third" evidence="33">
    <location>
        <begin position="453"/>
        <end position="580"/>
    </location>
</feature>
<dbReference type="EC" id="3.4.21.112" evidence="24"/>
<keyword evidence="18 28" id="KW-0472">Membrane</keyword>
<evidence type="ECO:0000256" key="21">
    <source>
        <dbReference type="ARBA" id="ARBA00023180"/>
    </source>
</evidence>
<dbReference type="GO" id="GO:0000139">
    <property type="term" value="C:Golgi membrane"/>
    <property type="evidence" value="ECO:0007669"/>
    <property type="project" value="UniProtKB-SubCell"/>
</dbReference>
<evidence type="ECO:0000256" key="14">
    <source>
        <dbReference type="ARBA" id="ARBA00022837"/>
    </source>
</evidence>
<evidence type="ECO:0000256" key="10">
    <source>
        <dbReference type="ARBA" id="ARBA00022801"/>
    </source>
</evidence>
<dbReference type="Pfam" id="PF23001">
    <property type="entry name" value="MBTP1_N"/>
    <property type="match status" value="1"/>
</dbReference>
<evidence type="ECO:0000259" key="32">
    <source>
        <dbReference type="Pfam" id="PF23090"/>
    </source>
</evidence>
<keyword evidence="13 27" id="KW-0720">Serine protease</keyword>
<dbReference type="FunFam" id="3.40.50.200:FF:000008">
    <property type="entry name" value="Membrane-bound transcription factor site-1 protease preproprotein"/>
    <property type="match status" value="1"/>
</dbReference>
<evidence type="ECO:0000256" key="27">
    <source>
        <dbReference type="PROSITE-ProRule" id="PRU01240"/>
    </source>
</evidence>
<dbReference type="RefSeq" id="XP_034109890.1">
    <property type="nucleotide sequence ID" value="XM_034253999.2"/>
</dbReference>
<feature type="domain" description="MBTPS1 fourth" evidence="32">
    <location>
        <begin position="581"/>
        <end position="806"/>
    </location>
</feature>
<evidence type="ECO:0000313" key="34">
    <source>
        <dbReference type="Proteomes" id="UP000515160"/>
    </source>
</evidence>
<feature type="domain" description="Membrane-bound transcription factor site-1 protease-like N-terminal" evidence="31">
    <location>
        <begin position="41"/>
        <end position="122"/>
    </location>
</feature>
<feature type="chain" id="PRO_5028469606" description="Membrane-bound transcription factor site-1 protease" evidence="29">
    <location>
        <begin position="20"/>
        <end position="1030"/>
    </location>
</feature>
<dbReference type="SUPFAM" id="SSF52743">
    <property type="entry name" value="Subtilisin-like"/>
    <property type="match status" value="1"/>
</dbReference>
<keyword evidence="20" id="KW-1207">Sterol metabolism</keyword>
<dbReference type="InterPro" id="IPR055143">
    <property type="entry name" value="MBTP1_N"/>
</dbReference>
<comment type="catalytic activity">
    <reaction evidence="23">
        <text>Processes precursors containing basic and hydrophobic/aliphatic residues at P4 and P2, respectively, with a relatively relaxed acceptance of amino acids at P1 and P3.</text>
        <dbReference type="EC" id="3.4.21.112"/>
    </reaction>
</comment>
<evidence type="ECO:0000256" key="11">
    <source>
        <dbReference type="ARBA" id="ARBA00022813"/>
    </source>
</evidence>
<keyword evidence="17" id="KW-0443">Lipid metabolism</keyword>
<feature type="active site" description="Charge relay system" evidence="27">
    <location>
        <position position="216"/>
    </location>
</feature>
<dbReference type="InterPro" id="IPR057032">
    <property type="entry name" value="MBTPS1_4th"/>
</dbReference>
<dbReference type="Proteomes" id="UP000515160">
    <property type="component" value="Chromosome 3"/>
</dbReference>
<reference evidence="35" key="1">
    <citation type="submission" date="2025-08" db="UniProtKB">
        <authorList>
            <consortium name="RefSeq"/>
        </authorList>
    </citation>
    <scope>IDENTIFICATION</scope>
    <source>
        <strain evidence="35">15112-1751.03</strain>
        <tissue evidence="35">Whole Adult</tissue>
    </source>
</reference>
<keyword evidence="34" id="KW-1185">Reference proteome</keyword>
<dbReference type="InterPro" id="IPR023828">
    <property type="entry name" value="Peptidase_S8_Ser-AS"/>
</dbReference>
<dbReference type="InterPro" id="IPR050131">
    <property type="entry name" value="Peptidase_S8_subtilisin-like"/>
</dbReference>